<dbReference type="EMBL" id="CP048640">
    <property type="protein sequence ID" value="QIB41673.1"/>
    <property type="molecule type" value="Genomic_DNA"/>
</dbReference>
<name>A0A7L5BS87_9HYPH</name>
<sequence length="67" mass="7504">MNGKSLLQMVYEQKVADEDAQLAGSVVPAVFVAVFLFVVVFVVGAALDVAWVHLQQWYQLIASYWPF</sequence>
<dbReference type="Proteomes" id="UP000464865">
    <property type="component" value="Plasmid p8"/>
</dbReference>
<keyword evidence="2" id="KW-0614">Plasmid</keyword>
<keyword evidence="1" id="KW-1133">Transmembrane helix</keyword>
<accession>A0A7L5BS87</accession>
<reference evidence="2 3" key="1">
    <citation type="submission" date="2020-02" db="EMBL/GenBank/DDBJ databases">
        <title>Plant-Promoting Endophytic Bacterium Rhizobium oryzihabitans sp. nov., Isolated from the Root of Rice.</title>
        <authorList>
            <person name="zhao J."/>
            <person name="Zhang G."/>
        </authorList>
    </citation>
    <scope>NUCLEOTIDE SEQUENCE [LARGE SCALE GENOMIC DNA]</scope>
    <source>
        <strain evidence="2 3">M15</strain>
        <plasmid evidence="2 3">p8</plasmid>
    </source>
</reference>
<organism evidence="2 3">
    <name type="scientific">Rhizobium oryzihabitans</name>
    <dbReference type="NCBI Taxonomy" id="2267833"/>
    <lineage>
        <taxon>Bacteria</taxon>
        <taxon>Pseudomonadati</taxon>
        <taxon>Pseudomonadota</taxon>
        <taxon>Alphaproteobacteria</taxon>
        <taxon>Hyphomicrobiales</taxon>
        <taxon>Rhizobiaceae</taxon>
        <taxon>Rhizobium/Agrobacterium group</taxon>
        <taxon>Rhizobium</taxon>
    </lineage>
</organism>
<evidence type="ECO:0000313" key="3">
    <source>
        <dbReference type="Proteomes" id="UP000464865"/>
    </source>
</evidence>
<dbReference type="KEGG" id="roy:G3A56_28320"/>
<geneLocation type="plasmid" evidence="2 3">
    <name>p8</name>
</geneLocation>
<gene>
    <name evidence="2" type="ORF">G3A56_28320</name>
</gene>
<keyword evidence="1" id="KW-0472">Membrane</keyword>
<dbReference type="RefSeq" id="WP_164057036.1">
    <property type="nucleotide sequence ID" value="NZ_CP048640.1"/>
</dbReference>
<evidence type="ECO:0000313" key="2">
    <source>
        <dbReference type="EMBL" id="QIB41673.1"/>
    </source>
</evidence>
<protein>
    <submittedName>
        <fullName evidence="2">Uncharacterized protein</fullName>
    </submittedName>
</protein>
<evidence type="ECO:0000256" key="1">
    <source>
        <dbReference type="SAM" id="Phobius"/>
    </source>
</evidence>
<dbReference type="AlphaFoldDB" id="A0A7L5BS87"/>
<proteinExistence type="predicted"/>
<keyword evidence="1" id="KW-0812">Transmembrane</keyword>
<keyword evidence="3" id="KW-1185">Reference proteome</keyword>
<feature type="transmembrane region" description="Helical" evidence="1">
    <location>
        <begin position="20"/>
        <end position="47"/>
    </location>
</feature>